<gene>
    <name evidence="2" type="primary">spoVAE</name>
    <name evidence="2" type="ORF">GC105_11095</name>
</gene>
<dbReference type="Pfam" id="PF03862">
    <property type="entry name" value="SpoVAC_SpoVAEB"/>
    <property type="match status" value="1"/>
</dbReference>
<protein>
    <submittedName>
        <fullName evidence="2">Stage V sporulation protein AE</fullName>
    </submittedName>
</protein>
<keyword evidence="1" id="KW-0812">Transmembrane</keyword>
<evidence type="ECO:0000313" key="3">
    <source>
        <dbReference type="Proteomes" id="UP000440004"/>
    </source>
</evidence>
<evidence type="ECO:0000313" key="2">
    <source>
        <dbReference type="EMBL" id="MPW26335.1"/>
    </source>
</evidence>
<dbReference type="RefSeq" id="WP_152804742.1">
    <property type="nucleotide sequence ID" value="NZ_WHNX01000016.1"/>
</dbReference>
<dbReference type="PANTHER" id="PTHR38450">
    <property type="entry name" value="STAGE V SPORULATION PROTEIN AC-RELATED"/>
    <property type="match status" value="1"/>
</dbReference>
<comment type="caution">
    <text evidence="2">The sequence shown here is derived from an EMBL/GenBank/DDBJ whole genome shotgun (WGS) entry which is preliminary data.</text>
</comment>
<evidence type="ECO:0000256" key="1">
    <source>
        <dbReference type="SAM" id="Phobius"/>
    </source>
</evidence>
<feature type="transmembrane region" description="Helical" evidence="1">
    <location>
        <begin position="84"/>
        <end position="109"/>
    </location>
</feature>
<proteinExistence type="predicted"/>
<reference evidence="2 3" key="1">
    <citation type="submission" date="2019-10" db="EMBL/GenBank/DDBJ databases">
        <title>Alkalibaculum tamaniensis sp.nov., a new alkaliphilic acetogen, isolated on methoxylated aromatics from a mud volcano.</title>
        <authorList>
            <person name="Khomyakova M.A."/>
            <person name="Merkel A.Y."/>
            <person name="Bonch-Osmolovskaya E.A."/>
            <person name="Slobodkin A.I."/>
        </authorList>
    </citation>
    <scope>NUCLEOTIDE SEQUENCE [LARGE SCALE GENOMIC DNA]</scope>
    <source>
        <strain evidence="2 3">M08DMB</strain>
    </source>
</reference>
<keyword evidence="1" id="KW-1133">Transmembrane helix</keyword>
<feature type="transmembrane region" description="Helical" evidence="1">
    <location>
        <begin position="5"/>
        <end position="22"/>
    </location>
</feature>
<dbReference type="NCBIfam" id="TIGR02839">
    <property type="entry name" value="spore_V_AE"/>
    <property type="match status" value="1"/>
</dbReference>
<dbReference type="AlphaFoldDB" id="A0A6A7KAG4"/>
<organism evidence="2 3">
    <name type="scientific">Alkalibaculum sporogenes</name>
    <dbReference type="NCBI Taxonomy" id="2655001"/>
    <lineage>
        <taxon>Bacteria</taxon>
        <taxon>Bacillati</taxon>
        <taxon>Bacillota</taxon>
        <taxon>Clostridia</taxon>
        <taxon>Eubacteriales</taxon>
        <taxon>Eubacteriaceae</taxon>
        <taxon>Alkalibaculum</taxon>
    </lineage>
</organism>
<accession>A0A6A7KAG4</accession>
<name>A0A6A7KAG4_9FIRM</name>
<dbReference type="PANTHER" id="PTHR38450:SF2">
    <property type="entry name" value="STAGE V SPORULATION PROTEIN AEB"/>
    <property type="match status" value="1"/>
</dbReference>
<dbReference type="EMBL" id="WHNX01000016">
    <property type="protein sequence ID" value="MPW26335.1"/>
    <property type="molecule type" value="Genomic_DNA"/>
</dbReference>
<feature type="transmembrane region" description="Helical" evidence="1">
    <location>
        <begin position="28"/>
        <end position="48"/>
    </location>
</feature>
<dbReference type="InterPro" id="IPR014204">
    <property type="entry name" value="Spore_V_AE"/>
</dbReference>
<dbReference type="InterPro" id="IPR005562">
    <property type="entry name" value="SpoVA"/>
</dbReference>
<keyword evidence="1" id="KW-0472">Membrane</keyword>
<sequence>MVDYIWVFVIGGIICVIAQIIMDTTKLLPAHILVLYVVMGVLLTAIGIYPKIVKIGQAGATVPIIGFGYSLAKGTMEAVDKEGIIGAFSGGISMTASGISAAVVFGYLASIFSHSKSKK</sequence>
<keyword evidence="3" id="KW-1185">Reference proteome</keyword>
<dbReference type="Proteomes" id="UP000440004">
    <property type="component" value="Unassembled WGS sequence"/>
</dbReference>